<feature type="binding site" evidence="8">
    <location>
        <begin position="537"/>
        <end position="540"/>
    </location>
    <ligand>
        <name>ATP</name>
        <dbReference type="ChEBI" id="CHEBI:30616"/>
    </ligand>
</feature>
<dbReference type="InterPro" id="IPR012340">
    <property type="entry name" value="NA-bd_OB-fold"/>
</dbReference>
<feature type="region of interest" description="Aspartate" evidence="8">
    <location>
        <begin position="200"/>
        <end position="203"/>
    </location>
</feature>
<name>A0A2P6MFG6_ALKUR</name>
<feature type="binding site" evidence="8">
    <location>
        <position position="231"/>
    </location>
    <ligand>
        <name>ATP</name>
        <dbReference type="ChEBI" id="CHEBI:30616"/>
    </ligand>
</feature>
<keyword evidence="9" id="KW-0175">Coiled coil</keyword>
<dbReference type="GO" id="GO:0140096">
    <property type="term" value="F:catalytic activity, acting on a protein"/>
    <property type="evidence" value="ECO:0007669"/>
    <property type="project" value="UniProtKB-ARBA"/>
</dbReference>
<evidence type="ECO:0000256" key="9">
    <source>
        <dbReference type="SAM" id="Coils"/>
    </source>
</evidence>
<dbReference type="SUPFAM" id="SSF55681">
    <property type="entry name" value="Class II aaRS and biotin synthetases"/>
    <property type="match status" value="1"/>
</dbReference>
<keyword evidence="2 8" id="KW-0963">Cytoplasm</keyword>
<evidence type="ECO:0000256" key="6">
    <source>
        <dbReference type="ARBA" id="ARBA00022917"/>
    </source>
</evidence>
<dbReference type="GO" id="GO:0016740">
    <property type="term" value="F:transferase activity"/>
    <property type="evidence" value="ECO:0007669"/>
    <property type="project" value="UniProtKB-ARBA"/>
</dbReference>
<dbReference type="GO" id="GO:0050560">
    <property type="term" value="F:aspartate-tRNA(Asn) ligase activity"/>
    <property type="evidence" value="ECO:0007669"/>
    <property type="project" value="UniProtKB-EC"/>
</dbReference>
<dbReference type="Gene3D" id="2.40.50.140">
    <property type="entry name" value="Nucleic acid-binding proteins"/>
    <property type="match status" value="1"/>
</dbReference>
<reference evidence="11 12" key="1">
    <citation type="submission" date="2018-03" db="EMBL/GenBank/DDBJ databases">
        <title>Bacillus urumqiensis sp. nov., a moderately haloalkaliphilic bacterium isolated from a salt lake.</title>
        <authorList>
            <person name="Zhao B."/>
            <person name="Liao Z."/>
        </authorList>
    </citation>
    <scope>NUCLEOTIDE SEQUENCE [LARGE SCALE GENOMIC DNA]</scope>
    <source>
        <strain evidence="11 12">BZ-SZ-XJ18</strain>
    </source>
</reference>
<evidence type="ECO:0000256" key="2">
    <source>
        <dbReference type="ARBA" id="ARBA00022490"/>
    </source>
</evidence>
<dbReference type="EC" id="6.1.1.23" evidence="8"/>
<evidence type="ECO:0000256" key="8">
    <source>
        <dbReference type="HAMAP-Rule" id="MF_00044"/>
    </source>
</evidence>
<evidence type="ECO:0000313" key="11">
    <source>
        <dbReference type="EMBL" id="PRO65018.1"/>
    </source>
</evidence>
<evidence type="ECO:0000256" key="7">
    <source>
        <dbReference type="ARBA" id="ARBA00023146"/>
    </source>
</evidence>
<accession>A0A2P6MFG6</accession>
<dbReference type="InterPro" id="IPR006195">
    <property type="entry name" value="aa-tRNA-synth_II"/>
</dbReference>
<dbReference type="AlphaFoldDB" id="A0A2P6MFG6"/>
<dbReference type="CDD" id="cd00777">
    <property type="entry name" value="AspRS_core"/>
    <property type="match status" value="1"/>
</dbReference>
<comment type="catalytic activity">
    <reaction evidence="8">
        <text>tRNA(Asx) + L-aspartate + ATP = L-aspartyl-tRNA(Asx) + AMP + diphosphate</text>
        <dbReference type="Rhea" id="RHEA:18349"/>
        <dbReference type="Rhea" id="RHEA-COMP:9710"/>
        <dbReference type="Rhea" id="RHEA-COMP:9711"/>
        <dbReference type="ChEBI" id="CHEBI:29991"/>
        <dbReference type="ChEBI" id="CHEBI:30616"/>
        <dbReference type="ChEBI" id="CHEBI:33019"/>
        <dbReference type="ChEBI" id="CHEBI:78442"/>
        <dbReference type="ChEBI" id="CHEBI:78516"/>
        <dbReference type="ChEBI" id="CHEBI:456215"/>
        <dbReference type="EC" id="6.1.1.23"/>
    </reaction>
</comment>
<protein>
    <recommendedName>
        <fullName evidence="8">Aspartate--tRNA(Asp/Asn) ligase</fullName>
        <ecNumber evidence="8">6.1.1.23</ecNumber>
    </recommendedName>
    <alternativeName>
        <fullName evidence="8">Aspartyl-tRNA synthetase</fullName>
        <shortName evidence="8">AspRS</shortName>
    </alternativeName>
    <alternativeName>
        <fullName evidence="8">Non-discriminating aspartyl-tRNA synthetase</fullName>
        <shortName evidence="8">ND-AspRS</shortName>
    </alternativeName>
</protein>
<comment type="caution">
    <text evidence="11">The sequence shown here is derived from an EMBL/GenBank/DDBJ whole genome shotgun (WGS) entry which is preliminary data.</text>
</comment>
<dbReference type="NCBIfam" id="TIGR00459">
    <property type="entry name" value="aspS_bact"/>
    <property type="match status" value="1"/>
</dbReference>
<feature type="binding site" evidence="8">
    <location>
        <position position="222"/>
    </location>
    <ligand>
        <name>L-aspartate</name>
        <dbReference type="ChEBI" id="CHEBI:29991"/>
    </ligand>
</feature>
<feature type="binding site" evidence="8">
    <location>
        <position position="485"/>
    </location>
    <ligand>
        <name>ATP</name>
        <dbReference type="ChEBI" id="CHEBI:30616"/>
    </ligand>
</feature>
<dbReference type="InterPro" id="IPR045864">
    <property type="entry name" value="aa-tRNA-synth_II/BPL/LPL"/>
</dbReference>
<dbReference type="SUPFAM" id="SSF50249">
    <property type="entry name" value="Nucleic acid-binding proteins"/>
    <property type="match status" value="1"/>
</dbReference>
<dbReference type="Proteomes" id="UP000243650">
    <property type="component" value="Unassembled WGS sequence"/>
</dbReference>
<dbReference type="InterPro" id="IPR047090">
    <property type="entry name" value="AspRS_core"/>
</dbReference>
<dbReference type="RefSeq" id="WP_105959575.1">
    <property type="nucleotide sequence ID" value="NZ_PVNS01000010.1"/>
</dbReference>
<keyword evidence="5 8" id="KW-0067">ATP-binding</keyword>
<organism evidence="11 12">
    <name type="scientific">Alkalicoccus urumqiensis</name>
    <name type="common">Bacillus urumqiensis</name>
    <dbReference type="NCBI Taxonomy" id="1548213"/>
    <lineage>
        <taxon>Bacteria</taxon>
        <taxon>Bacillati</taxon>
        <taxon>Bacillota</taxon>
        <taxon>Bacilli</taxon>
        <taxon>Bacillales</taxon>
        <taxon>Bacillaceae</taxon>
        <taxon>Alkalicoccus</taxon>
    </lineage>
</organism>
<dbReference type="InterPro" id="IPR029351">
    <property type="entry name" value="GAD_dom"/>
</dbReference>
<dbReference type="Pfam" id="PF02938">
    <property type="entry name" value="GAD"/>
    <property type="match status" value="1"/>
</dbReference>
<dbReference type="PROSITE" id="PS50862">
    <property type="entry name" value="AA_TRNA_LIGASE_II"/>
    <property type="match status" value="1"/>
</dbReference>
<dbReference type="InterPro" id="IPR004365">
    <property type="entry name" value="NA-bd_OB_tRNA"/>
</dbReference>
<evidence type="ECO:0000313" key="12">
    <source>
        <dbReference type="Proteomes" id="UP000243650"/>
    </source>
</evidence>
<keyword evidence="3 8" id="KW-0436">Ligase</keyword>
<evidence type="ECO:0000259" key="10">
    <source>
        <dbReference type="PROSITE" id="PS50862"/>
    </source>
</evidence>
<dbReference type="HAMAP" id="MF_00044">
    <property type="entry name" value="Asp_tRNA_synth_type1"/>
    <property type="match status" value="1"/>
</dbReference>
<keyword evidence="6 8" id="KW-0648">Protein biosynthesis</keyword>
<dbReference type="GO" id="GO:0006422">
    <property type="term" value="P:aspartyl-tRNA aminoacylation"/>
    <property type="evidence" value="ECO:0007669"/>
    <property type="project" value="UniProtKB-UniRule"/>
</dbReference>
<comment type="function">
    <text evidence="8">Aspartyl-tRNA synthetase with relaxed tRNA specificity since it is able to aspartylate not only its cognate tRNA(Asp) but also tRNA(Asn). Reaction proceeds in two steps: L-aspartate is first activated by ATP to form Asp-AMP and then transferred to the acceptor end of tRNA(Asp/Asn).</text>
</comment>
<dbReference type="GO" id="GO:0004815">
    <property type="term" value="F:aspartate-tRNA ligase activity"/>
    <property type="evidence" value="ECO:0007669"/>
    <property type="project" value="UniProtKB-UniRule"/>
</dbReference>
<dbReference type="GO" id="GO:0005737">
    <property type="term" value="C:cytoplasm"/>
    <property type="evidence" value="ECO:0007669"/>
    <property type="project" value="UniProtKB-SubCell"/>
</dbReference>
<dbReference type="CDD" id="cd04317">
    <property type="entry name" value="EcAspRS_like_N"/>
    <property type="match status" value="1"/>
</dbReference>
<evidence type="ECO:0000256" key="5">
    <source>
        <dbReference type="ARBA" id="ARBA00022840"/>
    </source>
</evidence>
<proteinExistence type="inferred from homology"/>
<comment type="similarity">
    <text evidence="1 8">Belongs to the class-II aminoacyl-tRNA synthetase family. Type 1 subfamily.</text>
</comment>
<feature type="binding site" evidence="8">
    <location>
        <position position="451"/>
    </location>
    <ligand>
        <name>L-aspartate</name>
        <dbReference type="ChEBI" id="CHEBI:29991"/>
    </ligand>
</feature>
<sequence>MKLRTHTCGELTEQQVGARVTLQGWVKKRRDLGQVIFVDLRDRTGHIQVVFDSDVSEEALKTADQVRSEYVIEVSGTVVKRSEGTVNPKIATGTIEIHVDEITVLNAAKGLPFTVDEESDLNEDVRLKYRYLDLRRQSMHDTMKLRSRVTKLIRDMLDEEEFMEMETPMLTKSTPEGARDYLVPSRVHEGSFYALPQSPQLFKQLLMVSGFERYYQIARCFRDEDLRADRQPEFTQVDIEASFMGKDQLMAMMESMMQRLVKELAGVEVGGPFKRLTYDEAMNRYGSDKPDTRFGMELHDISEMVKDSGFKVFQSAVENGGVVKGINVKGIADDYSRKDLDELSTFAKVYGAKGLAWLKVTGPEEVKGPIAKFFEAPDQKALIQEFDAEEGDVLFFAADKIRVAWDVLGALRTKFAKERNLIEPGTYDFLWVTQFPLLSYDEEEGRYAAEHHPFTRPVEEDVDKLVEEPEKVRAEAYDLVLNGYELGGGSQRIFERELQEQMFTALGFSEEEARAQFGFLLDAFEYGTPPHGGIALGLDRLVMILAGRSNLRDTIAFPKTASASCLLTNAPSEVEEAKLKELSLKVEKKKKDKEEAKQQ</sequence>
<dbReference type="GO" id="GO:0003676">
    <property type="term" value="F:nucleic acid binding"/>
    <property type="evidence" value="ECO:0007669"/>
    <property type="project" value="InterPro"/>
</dbReference>
<dbReference type="InterPro" id="IPR004115">
    <property type="entry name" value="GAD-like_sf"/>
</dbReference>
<dbReference type="InterPro" id="IPR004524">
    <property type="entry name" value="Asp-tRNA-ligase_1"/>
</dbReference>
<dbReference type="OrthoDB" id="9802326at2"/>
<keyword evidence="7 8" id="KW-0030">Aminoacyl-tRNA synthetase</keyword>
<dbReference type="InterPro" id="IPR002312">
    <property type="entry name" value="Asp/Asn-tRNA-synth_IIb"/>
</dbReference>
<dbReference type="PANTHER" id="PTHR22594:SF5">
    <property type="entry name" value="ASPARTATE--TRNA LIGASE, MITOCHONDRIAL"/>
    <property type="match status" value="1"/>
</dbReference>
<dbReference type="Pfam" id="PF00152">
    <property type="entry name" value="tRNA-synt_2"/>
    <property type="match status" value="1"/>
</dbReference>
<dbReference type="Gene3D" id="3.30.930.10">
    <property type="entry name" value="Bira Bifunctional Protein, Domain 2"/>
    <property type="match status" value="1"/>
</dbReference>
<dbReference type="GO" id="GO:0005524">
    <property type="term" value="F:ATP binding"/>
    <property type="evidence" value="ECO:0007669"/>
    <property type="project" value="UniProtKB-UniRule"/>
</dbReference>
<dbReference type="PRINTS" id="PR01042">
    <property type="entry name" value="TRNASYNTHASP"/>
</dbReference>
<dbReference type="PANTHER" id="PTHR22594">
    <property type="entry name" value="ASPARTYL/LYSYL-TRNA SYNTHETASE"/>
    <property type="match status" value="1"/>
</dbReference>
<dbReference type="EMBL" id="PVNS01000010">
    <property type="protein sequence ID" value="PRO65018.1"/>
    <property type="molecule type" value="Genomic_DNA"/>
</dbReference>
<dbReference type="SUPFAM" id="SSF55261">
    <property type="entry name" value="GAD domain-like"/>
    <property type="match status" value="1"/>
</dbReference>
<feature type="domain" description="Aminoacyl-transfer RNA synthetases class-II family profile" evidence="10">
    <location>
        <begin position="143"/>
        <end position="558"/>
    </location>
</feature>
<dbReference type="InterPro" id="IPR004364">
    <property type="entry name" value="Aa-tRNA-synt_II"/>
</dbReference>
<evidence type="ECO:0000256" key="1">
    <source>
        <dbReference type="ARBA" id="ARBA00006303"/>
    </source>
</evidence>
<feature type="binding site" evidence="8">
    <location>
        <begin position="222"/>
        <end position="224"/>
    </location>
    <ligand>
        <name>ATP</name>
        <dbReference type="ChEBI" id="CHEBI:30616"/>
    </ligand>
</feature>
<dbReference type="NCBIfam" id="NF001750">
    <property type="entry name" value="PRK00476.1"/>
    <property type="match status" value="1"/>
</dbReference>
<dbReference type="Gene3D" id="3.30.1360.30">
    <property type="entry name" value="GAD-like domain"/>
    <property type="match status" value="1"/>
</dbReference>
<evidence type="ECO:0000256" key="3">
    <source>
        <dbReference type="ARBA" id="ARBA00022598"/>
    </source>
</evidence>
<dbReference type="Pfam" id="PF01336">
    <property type="entry name" value="tRNA_anti-codon"/>
    <property type="match status" value="1"/>
</dbReference>
<dbReference type="InterPro" id="IPR047089">
    <property type="entry name" value="Asp-tRNA-ligase_1_N"/>
</dbReference>
<keyword evidence="4 8" id="KW-0547">Nucleotide-binding</keyword>
<comment type="caution">
    <text evidence="8">Lacks conserved residue(s) required for the propagation of feature annotation.</text>
</comment>
<comment type="subcellular location">
    <subcellularLocation>
        <location evidence="8">Cytoplasm</location>
    </subcellularLocation>
</comment>
<feature type="binding site" evidence="8">
    <location>
        <position position="492"/>
    </location>
    <ligand>
        <name>L-aspartate</name>
        <dbReference type="ChEBI" id="CHEBI:29991"/>
    </ligand>
</feature>
<feature type="coiled-coil region" evidence="9">
    <location>
        <begin position="572"/>
        <end position="599"/>
    </location>
</feature>
<gene>
    <name evidence="8" type="primary">aspS</name>
    <name evidence="11" type="ORF">C6I21_11245</name>
</gene>
<comment type="subunit">
    <text evidence="8">Homodimer.</text>
</comment>
<feature type="binding site" evidence="8">
    <location>
        <position position="176"/>
    </location>
    <ligand>
        <name>L-aspartate</name>
        <dbReference type="ChEBI" id="CHEBI:29991"/>
    </ligand>
</feature>
<evidence type="ECO:0000256" key="4">
    <source>
        <dbReference type="ARBA" id="ARBA00022741"/>
    </source>
</evidence>
<keyword evidence="12" id="KW-1185">Reference proteome</keyword>
<feature type="site" description="Important for tRNA non-discrimination" evidence="8">
    <location>
        <position position="84"/>
    </location>
</feature>